<dbReference type="InterPro" id="IPR007428">
    <property type="entry name" value="MlaA"/>
</dbReference>
<sequence>MKFVLRLISLSLVLATSACATAAETAPGDPYEAFNRKVFAFNDALDRNIIAPLSLGYRAITPNFAERGVRNFFSNLYDFNGTLNAIVQGRFPEAGRDGGRFVINSTVGMFGLVDVASEMGIAPYRTDFGHTLALWGMDSGPYIMVPFFGPRTVRSGTGFMVDTVASVQWSIDSFGVRAGLFSLEVIDNRAALTDAEQLISGDRYIFIRDIYLQTREAFVNDGVVQDTFSDFEDEFGDEFDWDEE</sequence>
<dbReference type="PANTHER" id="PTHR30035:SF3">
    <property type="entry name" value="INTERMEMBRANE PHOSPHOLIPID TRANSPORT SYSTEM LIPOPROTEIN MLAA"/>
    <property type="match status" value="1"/>
</dbReference>
<evidence type="ECO:0000313" key="5">
    <source>
        <dbReference type="Proteomes" id="UP001143362"/>
    </source>
</evidence>
<dbReference type="Pfam" id="PF04333">
    <property type="entry name" value="MlaA"/>
    <property type="match status" value="1"/>
</dbReference>
<keyword evidence="4" id="KW-0449">Lipoprotein</keyword>
<accession>A0ABT3TIB8</accession>
<gene>
    <name evidence="4" type="ORF">EYC98_14545</name>
</gene>
<feature type="chain" id="PRO_5047530271" evidence="3">
    <location>
        <begin position="23"/>
        <end position="244"/>
    </location>
</feature>
<feature type="signal peptide" evidence="3">
    <location>
        <begin position="1"/>
        <end position="22"/>
    </location>
</feature>
<dbReference type="Proteomes" id="UP001143362">
    <property type="component" value="Unassembled WGS sequence"/>
</dbReference>
<evidence type="ECO:0000313" key="4">
    <source>
        <dbReference type="EMBL" id="MCX2982077.1"/>
    </source>
</evidence>
<dbReference type="PROSITE" id="PS51257">
    <property type="entry name" value="PROKAR_LIPOPROTEIN"/>
    <property type="match status" value="1"/>
</dbReference>
<organism evidence="4 5">
    <name type="scientific">Candidatus Litorirhabdus singularis</name>
    <dbReference type="NCBI Taxonomy" id="2518993"/>
    <lineage>
        <taxon>Bacteria</taxon>
        <taxon>Pseudomonadati</taxon>
        <taxon>Pseudomonadota</taxon>
        <taxon>Gammaproteobacteria</taxon>
        <taxon>Cellvibrionales</taxon>
        <taxon>Halieaceae</taxon>
        <taxon>Candidatus Litorirhabdus</taxon>
    </lineage>
</organism>
<name>A0ABT3TIB8_9GAMM</name>
<evidence type="ECO:0000256" key="3">
    <source>
        <dbReference type="SAM" id="SignalP"/>
    </source>
</evidence>
<comment type="similarity">
    <text evidence="1">Belongs to the MlaA family.</text>
</comment>
<proteinExistence type="inferred from homology"/>
<keyword evidence="5" id="KW-1185">Reference proteome</keyword>
<comment type="caution">
    <text evidence="4">The sequence shown here is derived from an EMBL/GenBank/DDBJ whole genome shotgun (WGS) entry which is preliminary data.</text>
</comment>
<protein>
    <submittedName>
        <fullName evidence="4">VacJ family lipoprotein</fullName>
    </submittedName>
</protein>
<reference evidence="4" key="1">
    <citation type="submission" date="2019-02" db="EMBL/GenBank/DDBJ databases">
        <authorList>
            <person name="Li S.-H."/>
        </authorList>
    </citation>
    <scope>NUCLEOTIDE SEQUENCE</scope>
    <source>
        <strain evidence="4">IMCC14734</strain>
    </source>
</reference>
<dbReference type="RefSeq" id="WP_279246108.1">
    <property type="nucleotide sequence ID" value="NZ_SHNN01000003.1"/>
</dbReference>
<dbReference type="EMBL" id="SHNN01000003">
    <property type="protein sequence ID" value="MCX2982077.1"/>
    <property type="molecule type" value="Genomic_DNA"/>
</dbReference>
<dbReference type="PRINTS" id="PR01805">
    <property type="entry name" value="VACJLIPOPROT"/>
</dbReference>
<evidence type="ECO:0000256" key="1">
    <source>
        <dbReference type="ARBA" id="ARBA00010634"/>
    </source>
</evidence>
<keyword evidence="2 3" id="KW-0732">Signal</keyword>
<dbReference type="PANTHER" id="PTHR30035">
    <property type="entry name" value="LIPOPROTEIN VACJ-RELATED"/>
    <property type="match status" value="1"/>
</dbReference>
<evidence type="ECO:0000256" key="2">
    <source>
        <dbReference type="ARBA" id="ARBA00022729"/>
    </source>
</evidence>